<gene>
    <name evidence="1" type="ORF">MMAB1_2158</name>
</gene>
<organism evidence="1 2">
    <name type="scientific">Methanoculleus bourgensis</name>
    <dbReference type="NCBI Taxonomy" id="83986"/>
    <lineage>
        <taxon>Archaea</taxon>
        <taxon>Methanobacteriati</taxon>
        <taxon>Methanobacteriota</taxon>
        <taxon>Stenosarchaea group</taxon>
        <taxon>Methanomicrobia</taxon>
        <taxon>Methanomicrobiales</taxon>
        <taxon>Methanomicrobiaceae</taxon>
        <taxon>Methanoculleus</taxon>
    </lineage>
</organism>
<evidence type="ECO:0000313" key="1">
    <source>
        <dbReference type="EMBL" id="CVK33371.1"/>
    </source>
</evidence>
<sequence>MRRCPWQLSPRGAGAVRGDTWGLINELPEISHSQTGEIFMENAYEAAFGHRLN</sequence>
<proteinExistence type="predicted"/>
<accession>A0A0X3BN04</accession>
<dbReference type="KEGG" id="mema:MMAB1_2158"/>
<dbReference type="EMBL" id="LT158599">
    <property type="protein sequence ID" value="CVK33371.1"/>
    <property type="molecule type" value="Genomic_DNA"/>
</dbReference>
<reference evidence="1 2" key="1">
    <citation type="submission" date="2016-01" db="EMBL/GenBank/DDBJ databases">
        <authorList>
            <person name="Manzoor S."/>
        </authorList>
    </citation>
    <scope>NUCLEOTIDE SEQUENCE [LARGE SCALE GENOMIC DNA]</scope>
    <source>
        <strain evidence="1">Methanoculleus sp MAB1</strain>
    </source>
</reference>
<name>A0A0X3BN04_9EURY</name>
<protein>
    <submittedName>
        <fullName evidence="1">Uncharacterized protein</fullName>
    </submittedName>
</protein>
<evidence type="ECO:0000313" key="2">
    <source>
        <dbReference type="Proteomes" id="UP000069850"/>
    </source>
</evidence>
<dbReference type="Proteomes" id="UP000069850">
    <property type="component" value="Chromosome 1"/>
</dbReference>
<dbReference type="AlphaFoldDB" id="A0A0X3BN04"/>